<evidence type="ECO:0000313" key="2">
    <source>
        <dbReference type="Proteomes" id="UP001523369"/>
    </source>
</evidence>
<comment type="caution">
    <text evidence="1">The sequence shown here is derived from an EMBL/GenBank/DDBJ whole genome shotgun (WGS) entry which is preliminary data.</text>
</comment>
<dbReference type="RefSeq" id="WP_253243243.1">
    <property type="nucleotide sequence ID" value="NZ_JAMYJR010000055.1"/>
</dbReference>
<dbReference type="Proteomes" id="UP001523369">
    <property type="component" value="Unassembled WGS sequence"/>
</dbReference>
<accession>A0ABT1E276</accession>
<dbReference type="EMBL" id="JAMYJR010000055">
    <property type="protein sequence ID" value="MCO8277227.1"/>
    <property type="molecule type" value="Genomic_DNA"/>
</dbReference>
<proteinExistence type="predicted"/>
<keyword evidence="2" id="KW-1185">Reference proteome</keyword>
<gene>
    <name evidence="1" type="ORF">M1L60_42295</name>
</gene>
<name>A0ABT1E276_9ACTN</name>
<protein>
    <submittedName>
        <fullName evidence="1">Uncharacterized protein</fullName>
    </submittedName>
</protein>
<reference evidence="1 2" key="1">
    <citation type="submission" date="2022-06" db="EMBL/GenBank/DDBJ databases">
        <title>New Species of the Genus Actinoplanes, ActinopZanes ferrugineus.</title>
        <authorList>
            <person name="Ding P."/>
        </authorList>
    </citation>
    <scope>NUCLEOTIDE SEQUENCE [LARGE SCALE GENOMIC DNA]</scope>
    <source>
        <strain evidence="1 2">TRM88003</strain>
    </source>
</reference>
<sequence length="179" mass="19646">MRSTLGVIAMGTWLATVRFPGGGVRYAQYSTVVGSVFDQLYAAACFEGGTLPDGSRCYRGTVVGEPDGHDRSAPVSVPKELVLVGIETEPDGTRWHALYCPRRAMILGPASSYHQQRLREEFELFREEDGQRHLSRDGGDRTICGRRVDGTASDEEDVDLYAGWGRSDLCQECLVAVAQ</sequence>
<evidence type="ECO:0000313" key="1">
    <source>
        <dbReference type="EMBL" id="MCO8277227.1"/>
    </source>
</evidence>
<organism evidence="1 2">
    <name type="scientific">Paractinoplanes aksuensis</name>
    <dbReference type="NCBI Taxonomy" id="2939490"/>
    <lineage>
        <taxon>Bacteria</taxon>
        <taxon>Bacillati</taxon>
        <taxon>Actinomycetota</taxon>
        <taxon>Actinomycetes</taxon>
        <taxon>Micromonosporales</taxon>
        <taxon>Micromonosporaceae</taxon>
        <taxon>Paractinoplanes</taxon>
    </lineage>
</organism>